<organism evidence="1 2">
    <name type="scientific">Hypoxylon rubiginosum</name>
    <dbReference type="NCBI Taxonomy" id="110542"/>
    <lineage>
        <taxon>Eukaryota</taxon>
        <taxon>Fungi</taxon>
        <taxon>Dikarya</taxon>
        <taxon>Ascomycota</taxon>
        <taxon>Pezizomycotina</taxon>
        <taxon>Sordariomycetes</taxon>
        <taxon>Xylariomycetidae</taxon>
        <taxon>Xylariales</taxon>
        <taxon>Hypoxylaceae</taxon>
        <taxon>Hypoxylon</taxon>
    </lineage>
</organism>
<accession>A0ACC0DKX0</accession>
<sequence>MASWRQKPALVASCILGLSTAFVWSRYYKSAAFERPFHFSILTFLFCGLALPAYAKYIIHTDSRYVPLSDGSPSTKTFLADIIKSPLRLRSLSPSFALLLFCVVARTVLYWRTIRTIHCSWDGLQAFLPFFLAVYDFLDLRPLHLPRNGHDAQGHPGASSALTRYAVVALLWGLAATDTLLLSERTTGAICPASPHIERFIPLAQLVTLALDAVVVSHVAKLRQGGDGQFRTWGFLGTLFLTSAAVLTFLGVWSSFDRANFRWNLLLSWFAVGDLVVNSLAVTVGIVSGVHLLGYVHPTSVSVLLTTSSIFVYIQWRIMDGTMIKVWSNWWGLITGVGLFLGAGILLHLGRAATFQLPSSSGDNIISRNRYGLFALVAFLLVLCQTLFMSPGGFRPTPAPIIADLRRESDAWIAGAGKSKTLEAAVSEYKRRYGIPPPPNFDKWYEFATSVNSPIIDTFDQIHVDLLPYWGTLPSVLRQRTTHLLEHPSLSMGGILIEDGKIDISPHIHGTHRWMMDVTKDMVEPFARWLPDMQLAFNLDDECRVSVPLDRMNAYTEEGLKARARLATKQSLLSFGGAQNPPWAKDYLGADESIWKEQSPWFVGRSKRQIFYEWILPTCPADSPVNKYRWWNRKAECLDCSAPHMTNGFVSNWTLSGDLCHQPDLAYLHGVLLSPSAMAPSRTLFPVFSQSRLYNFADILYPSPWNFGEKVEIENNKTIPWDQKLNSVYWRGASSDGFAVHGSWQTFLRARFVHMASRAKLSVRAKSLFNLIPSRRDLSISSLRSALTPSTSSSSSSSSYPLSEPSQASQSVALAEDRLAINVSFVGNFNRCDERDCAAEHITFYGSPAAEPPPSLDFQEHWHHRHLVDLDGAAFSGRFLPFLKSGSLPYRAALFRTWWEERVHAWRHFVPLDVRLGDLWGAVDYLGGPGLAEADEIAQAGRDWALRSLRKEDMQVYMFRLLLEWGRLVDDRREDLGFAVGGKEA</sequence>
<gene>
    <name evidence="1" type="ORF">F4821DRAFT_81043</name>
</gene>
<protein>
    <submittedName>
        <fullName evidence="1">Glycosyltransferase family 90 protein</fullName>
    </submittedName>
</protein>
<comment type="caution">
    <text evidence="1">The sequence shown here is derived from an EMBL/GenBank/DDBJ whole genome shotgun (WGS) entry which is preliminary data.</text>
</comment>
<name>A0ACC0DKX0_9PEZI</name>
<evidence type="ECO:0000313" key="1">
    <source>
        <dbReference type="EMBL" id="KAI6093439.1"/>
    </source>
</evidence>
<keyword evidence="2" id="KW-1185">Reference proteome</keyword>
<dbReference type="Proteomes" id="UP001497680">
    <property type="component" value="Unassembled WGS sequence"/>
</dbReference>
<proteinExistence type="predicted"/>
<dbReference type="EMBL" id="MU394281">
    <property type="protein sequence ID" value="KAI6093439.1"/>
    <property type="molecule type" value="Genomic_DNA"/>
</dbReference>
<evidence type="ECO:0000313" key="2">
    <source>
        <dbReference type="Proteomes" id="UP001497680"/>
    </source>
</evidence>
<reference evidence="1 2" key="1">
    <citation type="journal article" date="2022" name="New Phytol.">
        <title>Ecological generalism drives hyperdiversity of secondary metabolite gene clusters in xylarialean endophytes.</title>
        <authorList>
            <person name="Franco M.E.E."/>
            <person name="Wisecaver J.H."/>
            <person name="Arnold A.E."/>
            <person name="Ju Y.M."/>
            <person name="Slot J.C."/>
            <person name="Ahrendt S."/>
            <person name="Moore L.P."/>
            <person name="Eastman K.E."/>
            <person name="Scott K."/>
            <person name="Konkel Z."/>
            <person name="Mondo S.J."/>
            <person name="Kuo A."/>
            <person name="Hayes R.D."/>
            <person name="Haridas S."/>
            <person name="Andreopoulos B."/>
            <person name="Riley R."/>
            <person name="LaButti K."/>
            <person name="Pangilinan J."/>
            <person name="Lipzen A."/>
            <person name="Amirebrahimi M."/>
            <person name="Yan J."/>
            <person name="Adam C."/>
            <person name="Keymanesh K."/>
            <person name="Ng V."/>
            <person name="Louie K."/>
            <person name="Northen T."/>
            <person name="Drula E."/>
            <person name="Henrissat B."/>
            <person name="Hsieh H.M."/>
            <person name="Youens-Clark K."/>
            <person name="Lutzoni F."/>
            <person name="Miadlikowska J."/>
            <person name="Eastwood D.C."/>
            <person name="Hamelin R.C."/>
            <person name="Grigoriev I.V."/>
            <person name="U'Ren J.M."/>
        </authorList>
    </citation>
    <scope>NUCLEOTIDE SEQUENCE [LARGE SCALE GENOMIC DNA]</scope>
    <source>
        <strain evidence="1 2">ER1909</strain>
    </source>
</reference>